<feature type="domain" description="HTH araC/xylS-type" evidence="4">
    <location>
        <begin position="160"/>
        <end position="258"/>
    </location>
</feature>
<evidence type="ECO:0000259" key="4">
    <source>
        <dbReference type="PROSITE" id="PS01124"/>
    </source>
</evidence>
<gene>
    <name evidence="5" type="ORF">E5163_04890</name>
</gene>
<dbReference type="InterPro" id="IPR050204">
    <property type="entry name" value="AraC_XylS_family_regulators"/>
</dbReference>
<dbReference type="OrthoDB" id="2559672at2"/>
<name>A0A4S2H4U6_9PROT</name>
<dbReference type="AlphaFoldDB" id="A0A4S2H4U6"/>
<evidence type="ECO:0000256" key="3">
    <source>
        <dbReference type="ARBA" id="ARBA00023163"/>
    </source>
</evidence>
<dbReference type="Pfam" id="PF12833">
    <property type="entry name" value="HTH_18"/>
    <property type="match status" value="1"/>
</dbReference>
<accession>A0A4S2H4U6</accession>
<reference evidence="5 6" key="1">
    <citation type="journal article" date="2017" name="Int. J. Syst. Evol. Microbiol.">
        <title>Marinicauda algicola sp. nov., isolated from a marine red alga Rhodosorus marinus.</title>
        <authorList>
            <person name="Jeong S.E."/>
            <person name="Jeon S.H."/>
            <person name="Chun B.H."/>
            <person name="Kim D.W."/>
            <person name="Jeon C.O."/>
        </authorList>
    </citation>
    <scope>NUCLEOTIDE SEQUENCE [LARGE SCALE GENOMIC DNA]</scope>
    <source>
        <strain evidence="5 6">JCM 31718</strain>
    </source>
</reference>
<dbReference type="EMBL" id="SRXW01000001">
    <property type="protein sequence ID" value="TGY90458.1"/>
    <property type="molecule type" value="Genomic_DNA"/>
</dbReference>
<proteinExistence type="predicted"/>
<evidence type="ECO:0000256" key="1">
    <source>
        <dbReference type="ARBA" id="ARBA00023015"/>
    </source>
</evidence>
<sequence length="274" mass="29426">MSETDRPRLPGYAEHPFRGEQACLLDAAWLHLAGDAPRPHRLPPFWQPSLGVRRTVGPDGTVSDVCLTLFGPAGRARLYAPAPGAEMIAIRVQPEIAAALLKQHPREHVDAKTPLGALPGFDAVRRLAEAGAPGPVLAGALASVLRQAGAEIAPARDRVSHAARLIRACRGRVRIERLAGHLDLPERTLRRHFTDRLGLSPKAYAGLVRLNALIQAADRQLRPDWAGLALRFGFADQAHMSGEVARQTGLSPARLHAERIGLAEISKTGAPALS</sequence>
<keyword evidence="2" id="KW-0238">DNA-binding</keyword>
<dbReference type="GO" id="GO:0043565">
    <property type="term" value="F:sequence-specific DNA binding"/>
    <property type="evidence" value="ECO:0007669"/>
    <property type="project" value="InterPro"/>
</dbReference>
<dbReference type="RefSeq" id="WP_135994957.1">
    <property type="nucleotide sequence ID" value="NZ_CP071057.1"/>
</dbReference>
<organism evidence="5 6">
    <name type="scientific">Marinicauda algicola</name>
    <dbReference type="NCBI Taxonomy" id="2029849"/>
    <lineage>
        <taxon>Bacteria</taxon>
        <taxon>Pseudomonadati</taxon>
        <taxon>Pseudomonadota</taxon>
        <taxon>Alphaproteobacteria</taxon>
        <taxon>Maricaulales</taxon>
        <taxon>Maricaulaceae</taxon>
        <taxon>Marinicauda</taxon>
    </lineage>
</organism>
<dbReference type="SMART" id="SM00342">
    <property type="entry name" value="HTH_ARAC"/>
    <property type="match status" value="1"/>
</dbReference>
<evidence type="ECO:0000313" key="5">
    <source>
        <dbReference type="EMBL" id="TGY90458.1"/>
    </source>
</evidence>
<dbReference type="GO" id="GO:0003700">
    <property type="term" value="F:DNA-binding transcription factor activity"/>
    <property type="evidence" value="ECO:0007669"/>
    <property type="project" value="InterPro"/>
</dbReference>
<keyword evidence="3" id="KW-0804">Transcription</keyword>
<protein>
    <submittedName>
        <fullName evidence="5">AraC family transcriptional regulator</fullName>
    </submittedName>
</protein>
<keyword evidence="1" id="KW-0805">Transcription regulation</keyword>
<dbReference type="PANTHER" id="PTHR46796">
    <property type="entry name" value="HTH-TYPE TRANSCRIPTIONAL ACTIVATOR RHAS-RELATED"/>
    <property type="match status" value="1"/>
</dbReference>
<evidence type="ECO:0000313" key="6">
    <source>
        <dbReference type="Proteomes" id="UP000308054"/>
    </source>
</evidence>
<dbReference type="Gene3D" id="1.10.10.60">
    <property type="entry name" value="Homeodomain-like"/>
    <property type="match status" value="1"/>
</dbReference>
<dbReference type="PROSITE" id="PS01124">
    <property type="entry name" value="HTH_ARAC_FAMILY_2"/>
    <property type="match status" value="1"/>
</dbReference>
<dbReference type="InterPro" id="IPR018060">
    <property type="entry name" value="HTH_AraC"/>
</dbReference>
<dbReference type="Proteomes" id="UP000308054">
    <property type="component" value="Unassembled WGS sequence"/>
</dbReference>
<keyword evidence="6" id="KW-1185">Reference proteome</keyword>
<comment type="caution">
    <text evidence="5">The sequence shown here is derived from an EMBL/GenBank/DDBJ whole genome shotgun (WGS) entry which is preliminary data.</text>
</comment>
<evidence type="ECO:0000256" key="2">
    <source>
        <dbReference type="ARBA" id="ARBA00023125"/>
    </source>
</evidence>